<dbReference type="Gene3D" id="1.20.1560.10">
    <property type="entry name" value="ABC transporter type 1, transmembrane domain"/>
    <property type="match status" value="2"/>
</dbReference>
<evidence type="ECO:0000313" key="15">
    <source>
        <dbReference type="Proteomes" id="UP000016930"/>
    </source>
</evidence>
<evidence type="ECO:0000256" key="1">
    <source>
        <dbReference type="ARBA" id="ARBA00004128"/>
    </source>
</evidence>
<feature type="transmembrane region" description="Helical" evidence="10">
    <location>
        <begin position="934"/>
        <end position="958"/>
    </location>
</feature>
<dbReference type="PROSITE" id="PS50893">
    <property type="entry name" value="ABC_TRANSPORTER_2"/>
    <property type="match status" value="2"/>
</dbReference>
<dbReference type="Pfam" id="PF00501">
    <property type="entry name" value="AMP-binding"/>
    <property type="match status" value="1"/>
</dbReference>
<dbReference type="InterPro" id="IPR003593">
    <property type="entry name" value="AAA+_ATPase"/>
</dbReference>
<dbReference type="Gene3D" id="3.40.50.300">
    <property type="entry name" value="P-loop containing nucleotide triphosphate hydrolases"/>
    <property type="match status" value="2"/>
</dbReference>
<evidence type="ECO:0000256" key="10">
    <source>
        <dbReference type="SAM" id="Phobius"/>
    </source>
</evidence>
<keyword evidence="7 10" id="KW-1133">Transmembrane helix</keyword>
<keyword evidence="5" id="KW-0547">Nucleotide-binding</keyword>
<comment type="subcellular location">
    <subcellularLocation>
        <location evidence="1">Vacuole membrane</location>
        <topology evidence="1">Multi-pass membrane protein</topology>
    </subcellularLocation>
</comment>
<organism evidence="14 15">
    <name type="scientific">Ceriporiopsis subvermispora (strain B)</name>
    <name type="common">White-rot fungus</name>
    <name type="synonym">Gelatoporia subvermispora</name>
    <dbReference type="NCBI Taxonomy" id="914234"/>
    <lineage>
        <taxon>Eukaryota</taxon>
        <taxon>Fungi</taxon>
        <taxon>Dikarya</taxon>
        <taxon>Basidiomycota</taxon>
        <taxon>Agaricomycotina</taxon>
        <taxon>Agaricomycetes</taxon>
        <taxon>Polyporales</taxon>
        <taxon>Gelatoporiaceae</taxon>
        <taxon>Gelatoporia</taxon>
    </lineage>
</organism>
<feature type="transmembrane region" description="Helical" evidence="10">
    <location>
        <begin position="1540"/>
        <end position="1557"/>
    </location>
</feature>
<proteinExistence type="predicted"/>
<feature type="domain" description="ABC transmembrane type-1" evidence="13">
    <location>
        <begin position="1470"/>
        <end position="1703"/>
    </location>
</feature>
<dbReference type="SUPFAM" id="SSF90123">
    <property type="entry name" value="ABC transporter transmembrane region"/>
    <property type="match status" value="2"/>
</dbReference>
<dbReference type="OrthoDB" id="6500128at2759"/>
<dbReference type="GO" id="GO:0140359">
    <property type="term" value="F:ABC-type transporter activity"/>
    <property type="evidence" value="ECO:0007669"/>
    <property type="project" value="InterPro"/>
</dbReference>
<dbReference type="InterPro" id="IPR042099">
    <property type="entry name" value="ANL_N_sf"/>
</dbReference>
<dbReference type="InterPro" id="IPR027417">
    <property type="entry name" value="P-loop_NTPase"/>
</dbReference>
<dbReference type="InterPro" id="IPR009081">
    <property type="entry name" value="PP-bd_ACP"/>
</dbReference>
<feature type="transmembrane region" description="Helical" evidence="10">
    <location>
        <begin position="1563"/>
        <end position="1582"/>
    </location>
</feature>
<dbReference type="SUPFAM" id="SSF52540">
    <property type="entry name" value="P-loop containing nucleoside triphosphate hydrolases"/>
    <property type="match status" value="2"/>
</dbReference>
<feature type="domain" description="ABC transmembrane type-1" evidence="13">
    <location>
        <begin position="772"/>
        <end position="1077"/>
    </location>
</feature>
<feature type="domain" description="ABC transporter" evidence="12">
    <location>
        <begin position="1741"/>
        <end position="1978"/>
    </location>
</feature>
<dbReference type="CDD" id="cd03244">
    <property type="entry name" value="ABCC_MRP_domain2"/>
    <property type="match status" value="1"/>
</dbReference>
<feature type="domain" description="Carrier" evidence="11">
    <location>
        <begin position="558"/>
        <end position="635"/>
    </location>
</feature>
<feature type="transmembrane region" description="Helical" evidence="10">
    <location>
        <begin position="1471"/>
        <end position="1491"/>
    </location>
</feature>
<dbReference type="Gene3D" id="3.40.50.12780">
    <property type="entry name" value="N-terminal domain of ligase-like"/>
    <property type="match status" value="1"/>
</dbReference>
<evidence type="ECO:0000256" key="4">
    <source>
        <dbReference type="ARBA" id="ARBA00022737"/>
    </source>
</evidence>
<sequence>MSTSPLTPTEALLHVAKSRPYFPAIRAGNTHWSYAALWNRIRQLSGHIDYLVEAGLPVGLYTNLEVDYVAGAHAIWLAGRTVVFLNPRWSETVVQTICNRTGLLLVLYGSEAPPDMEGIRAVSTHSLVSAEPPAFCPAPLASETVDMIPEIASIIPGASDTEVPRSIVFPMRKALGVLSAESSAYFKARDAQWLQGSSTSIRPLFEIRRFMFNQSTLHLDASPSVPEQCAALFLELESSRHGQPLRVYFTINVFRAFCGYVHSQVSSLPSWIRVYWVILEGEGISTQDIANARGLFPQATVVCDYARSEFGFAGAVQCVIRPEEPVLPAAISYTPSNACQDLVLLDNSHRVMPIEDGASGVIGIVTSDSGAYYLDEPQPSAYTFRALSAEHVLIYTDDLGRMTSEGRIMLTGRMSRKVVSNDMEVDLDSIENMLSGIFCSPFSSVTDFKLVKAPNADRIVLFYTGANADLEVLKDARDELRQQDGDSLALSISTARHLERLPLTESDHIDVIKLETWVDEELKKRRASRAARASLRPLAKAPPLPVPAIEPAAPATSARAKKVAEEIAAEVAKLCNLDEPIPIDASLTMAGLNSITATQLFFWMQGKYDYEDELTKLLDEKLTAEMLAKDIFGETNRYNVSAEQQLATYASPAAAEFSQNLMEVEEAPRPVTILITAPETKPVDPSSNVWTVNPNPISSLFLSWMTNLIWLGFKRPLQAKDLYNMPPRDTAETVQHWTDKYWVDFDAYNSGRTEELPRLFRSIFSSARRFLIISGLLWFLSIAAGVFTPLFIQQIIIVAGAGPEPKGNPEAIQQFQDGVKAITGGIPLFVDSIFANAGILFGMKILFTLTGRASDQMVKRLALNVRTTLSAAIYQKSLRLSAHGLQKYSKGYVLNLANVDTESVSKAVDIVHLTWGIPLQLITVIVLLNRILGVSVWAGVGALTVGVVMLVSIVPIFMAKSAPMVLRIGDRRIKMIKEILDGMKLIKIRGWESLFLARVEAVRSEQLRYLKMFDIGIALFVMVGQFSNILMPIAALSLFGDESGGVTAAKIFPALSFFGFLVDPLLSLPQTLSLFNLATASWTRIYQFLSAKEAAAPSDVAHAVYTDPIRIIDGCFAWPEKVQAGPPRGPPPKKAAPKSEAKVSNPEKPLMPKTHLKDVNISVKQGSLTAIVGSVGSGKSSLMSAILGEMQVVSGKVFCNGSVAYCPQQPWIQSCTVQENILFGKPMDVHQLEFALDAASFRADLDRLPNGIGSEIAENGGNLSGGQKARLSLARAVYADADVYVLDDVLAALDPRVSRLVFQKCILEALHGKTRLFVTHQLQYLNQVDHIIVVSEGTVVEQGSYAELFAKDGEFKRLVSHLEHSPTQKAKLGKTPSQQAKQKAEKKVEKKPQPKPSGGSIIAAEDSGSITLHTWWSYIKAMGGVPTLLLLALLICLFQGSIVVMNQWLSWWSRGKFQETVVFWIEVYDGIGAGSVFAVVSLNTCILLGVVRASRNFHSMAMSGLLSAPMWWFETQPTGRILNRFGKDVASIDQRLLPQLYALIASTGSCLSASVILGISAPVILGVIGGLMVVYAIVFMFYRRSIRELKRLEATERSPLQSQLSETLDGIPTIAAYKREGDFNGSANGLLDKSNKPIFLRNSAEIWVTIRMELLSSLIVLAVAMLGETSVVSASHLGVALSYSNAFTYILNLLIKSAANIESEMNSVDRLLEYTERLPKEHPAHLETDPVEGMWPSRGEIVFKDLEASYPSRPERPVLKNVNLKFVPGETVFIVGRTGSGKSTLLSILLRLIEIGKGKVEVDGEDISNLGVATLRRGMELIPQEPFIFAGTIRTALDFEGRFDDTKLWNALELVGLKTTISNMSDKLDTVVSDNGSNFSVGQRQLLCLAGAILRDPKILLLDEATSSLDSGADVFLLKTVRANCPNATVMSVMHRLSDKLLEQCDKVLVMDEGTPAEFDSPQALLARPDSIFAKLMEATRQ</sequence>
<name>M2QJH0_CERS8</name>
<dbReference type="STRING" id="914234.M2QJH0"/>
<keyword evidence="4" id="KW-0677">Repeat</keyword>
<evidence type="ECO:0000256" key="8">
    <source>
        <dbReference type="ARBA" id="ARBA00023136"/>
    </source>
</evidence>
<dbReference type="SUPFAM" id="SSF56801">
    <property type="entry name" value="Acetyl-CoA synthetase-like"/>
    <property type="match status" value="1"/>
</dbReference>
<dbReference type="HOGENOM" id="CLU_000604_27_12_1"/>
<evidence type="ECO:0000313" key="14">
    <source>
        <dbReference type="EMBL" id="EMD32265.1"/>
    </source>
</evidence>
<keyword evidence="2" id="KW-0813">Transport</keyword>
<reference evidence="14 15" key="1">
    <citation type="journal article" date="2012" name="Proc. Natl. Acad. Sci. U.S.A.">
        <title>Comparative genomics of Ceriporiopsis subvermispora and Phanerochaete chrysosporium provide insight into selective ligninolysis.</title>
        <authorList>
            <person name="Fernandez-Fueyo E."/>
            <person name="Ruiz-Duenas F.J."/>
            <person name="Ferreira P."/>
            <person name="Floudas D."/>
            <person name="Hibbett D.S."/>
            <person name="Canessa P."/>
            <person name="Larrondo L.F."/>
            <person name="James T.Y."/>
            <person name="Seelenfreund D."/>
            <person name="Lobos S."/>
            <person name="Polanco R."/>
            <person name="Tello M."/>
            <person name="Honda Y."/>
            <person name="Watanabe T."/>
            <person name="Watanabe T."/>
            <person name="Ryu J.S."/>
            <person name="Kubicek C.P."/>
            <person name="Schmoll M."/>
            <person name="Gaskell J."/>
            <person name="Hammel K.E."/>
            <person name="St John F.J."/>
            <person name="Vanden Wymelenberg A."/>
            <person name="Sabat G."/>
            <person name="Splinter BonDurant S."/>
            <person name="Syed K."/>
            <person name="Yadav J.S."/>
            <person name="Doddapaneni H."/>
            <person name="Subramanian V."/>
            <person name="Lavin J.L."/>
            <person name="Oguiza J.A."/>
            <person name="Perez G."/>
            <person name="Pisabarro A.G."/>
            <person name="Ramirez L."/>
            <person name="Santoyo F."/>
            <person name="Master E."/>
            <person name="Coutinho P.M."/>
            <person name="Henrissat B."/>
            <person name="Lombard V."/>
            <person name="Magnuson J.K."/>
            <person name="Kuees U."/>
            <person name="Hori C."/>
            <person name="Igarashi K."/>
            <person name="Samejima M."/>
            <person name="Held B.W."/>
            <person name="Barry K.W."/>
            <person name="LaButti K.M."/>
            <person name="Lapidus A."/>
            <person name="Lindquist E.A."/>
            <person name="Lucas S.M."/>
            <person name="Riley R."/>
            <person name="Salamov A.A."/>
            <person name="Hoffmeister D."/>
            <person name="Schwenk D."/>
            <person name="Hadar Y."/>
            <person name="Yarden O."/>
            <person name="de Vries R.P."/>
            <person name="Wiebenga A."/>
            <person name="Stenlid J."/>
            <person name="Eastwood D."/>
            <person name="Grigoriev I.V."/>
            <person name="Berka R.M."/>
            <person name="Blanchette R.A."/>
            <person name="Kersten P."/>
            <person name="Martinez A.T."/>
            <person name="Vicuna R."/>
            <person name="Cullen D."/>
        </authorList>
    </citation>
    <scope>NUCLEOTIDE SEQUENCE [LARGE SCALE GENOMIC DNA]</scope>
    <source>
        <strain evidence="14 15">B</strain>
    </source>
</reference>
<feature type="compositionally biased region" description="Basic and acidic residues" evidence="9">
    <location>
        <begin position="1382"/>
        <end position="1392"/>
    </location>
</feature>
<feature type="transmembrane region" description="Helical" evidence="10">
    <location>
        <begin position="1051"/>
        <end position="1068"/>
    </location>
</feature>
<dbReference type="GO" id="GO:0005524">
    <property type="term" value="F:ATP binding"/>
    <property type="evidence" value="ECO:0007669"/>
    <property type="project" value="UniProtKB-KW"/>
</dbReference>
<keyword evidence="3 10" id="KW-0812">Transmembrane</keyword>
<evidence type="ECO:0000256" key="7">
    <source>
        <dbReference type="ARBA" id="ARBA00022989"/>
    </source>
</evidence>
<dbReference type="CDD" id="cd18579">
    <property type="entry name" value="ABC_6TM_ABCC_D1"/>
    <property type="match status" value="1"/>
</dbReference>
<dbReference type="PROSITE" id="PS50075">
    <property type="entry name" value="CARRIER"/>
    <property type="match status" value="1"/>
</dbReference>
<dbReference type="GO" id="GO:0000329">
    <property type="term" value="C:fungal-type vacuole membrane"/>
    <property type="evidence" value="ECO:0007669"/>
    <property type="project" value="UniProtKB-ARBA"/>
</dbReference>
<dbReference type="CDD" id="cd03250">
    <property type="entry name" value="ABCC_MRP_domain1"/>
    <property type="match status" value="1"/>
</dbReference>
<keyword evidence="15" id="KW-1185">Reference proteome</keyword>
<evidence type="ECO:0000259" key="13">
    <source>
        <dbReference type="PROSITE" id="PS50929"/>
    </source>
</evidence>
<feature type="transmembrane region" description="Helical" evidence="10">
    <location>
        <begin position="1428"/>
        <end position="1451"/>
    </location>
</feature>
<keyword evidence="6" id="KW-0067">ATP-binding</keyword>
<feature type="transmembrane region" description="Helical" evidence="10">
    <location>
        <begin position="1013"/>
        <end position="1039"/>
    </location>
</feature>
<dbReference type="PROSITE" id="PS50929">
    <property type="entry name" value="ABC_TM1F"/>
    <property type="match status" value="2"/>
</dbReference>
<feature type="region of interest" description="Disordered" evidence="9">
    <location>
        <begin position="1364"/>
        <end position="1402"/>
    </location>
</feature>
<feature type="domain" description="ABC transporter" evidence="12">
    <location>
        <begin position="1141"/>
        <end position="1361"/>
    </location>
</feature>
<feature type="transmembrane region" description="Helical" evidence="10">
    <location>
        <begin position="770"/>
        <end position="792"/>
    </location>
</feature>
<evidence type="ECO:0000256" key="5">
    <source>
        <dbReference type="ARBA" id="ARBA00022741"/>
    </source>
</evidence>
<dbReference type="SMART" id="SM00382">
    <property type="entry name" value="AAA"/>
    <property type="match status" value="2"/>
</dbReference>
<evidence type="ECO:0000256" key="3">
    <source>
        <dbReference type="ARBA" id="ARBA00022692"/>
    </source>
</evidence>
<dbReference type="FunFam" id="3.40.50.300:FF:000997">
    <property type="entry name" value="Multidrug resistance-associated protein 1"/>
    <property type="match status" value="1"/>
</dbReference>
<dbReference type="PANTHER" id="PTHR24223">
    <property type="entry name" value="ATP-BINDING CASSETTE SUB-FAMILY C"/>
    <property type="match status" value="1"/>
</dbReference>
<dbReference type="GO" id="GO:0016887">
    <property type="term" value="F:ATP hydrolysis activity"/>
    <property type="evidence" value="ECO:0007669"/>
    <property type="project" value="InterPro"/>
</dbReference>
<dbReference type="InterPro" id="IPR050173">
    <property type="entry name" value="ABC_transporter_C-like"/>
</dbReference>
<dbReference type="EMBL" id="KB445812">
    <property type="protein sequence ID" value="EMD32265.1"/>
    <property type="molecule type" value="Genomic_DNA"/>
</dbReference>
<dbReference type="Proteomes" id="UP000016930">
    <property type="component" value="Unassembled WGS sequence"/>
</dbReference>
<evidence type="ECO:0000256" key="9">
    <source>
        <dbReference type="SAM" id="MobiDB-lite"/>
    </source>
</evidence>
<dbReference type="FunFam" id="3.40.50.300:FF:000630">
    <property type="entry name" value="ATP-binding cassette (ABC) transporter, putative"/>
    <property type="match status" value="1"/>
</dbReference>
<evidence type="ECO:0008006" key="16">
    <source>
        <dbReference type="Google" id="ProtNLM"/>
    </source>
</evidence>
<dbReference type="InterPro" id="IPR017871">
    <property type="entry name" value="ABC_transporter-like_CS"/>
</dbReference>
<feature type="transmembrane region" description="Helical" evidence="10">
    <location>
        <begin position="910"/>
        <end position="928"/>
    </location>
</feature>
<evidence type="ECO:0000256" key="2">
    <source>
        <dbReference type="ARBA" id="ARBA00022448"/>
    </source>
</evidence>
<dbReference type="InterPro" id="IPR003439">
    <property type="entry name" value="ABC_transporter-like_ATP-bd"/>
</dbReference>
<dbReference type="InterPro" id="IPR011527">
    <property type="entry name" value="ABC1_TM_dom"/>
</dbReference>
<evidence type="ECO:0000256" key="6">
    <source>
        <dbReference type="ARBA" id="ARBA00022840"/>
    </source>
</evidence>
<dbReference type="Pfam" id="PF00005">
    <property type="entry name" value="ABC_tran"/>
    <property type="match status" value="2"/>
</dbReference>
<dbReference type="InterPro" id="IPR044746">
    <property type="entry name" value="ABCC_6TM_D1"/>
</dbReference>
<dbReference type="FunFam" id="1.20.1560.10:FF:000013">
    <property type="entry name" value="ABC transporter C family member 2"/>
    <property type="match status" value="1"/>
</dbReference>
<gene>
    <name evidence="14" type="ORF">CERSUDRAFT_118967</name>
</gene>
<protein>
    <recommendedName>
        <fullName evidence="16">ABC transporter</fullName>
    </recommendedName>
</protein>
<dbReference type="InterPro" id="IPR036640">
    <property type="entry name" value="ABC1_TM_sf"/>
</dbReference>
<dbReference type="PROSITE" id="PS00211">
    <property type="entry name" value="ABC_TRANSPORTER_1"/>
    <property type="match status" value="2"/>
</dbReference>
<accession>M2QJH0</accession>
<evidence type="ECO:0000259" key="11">
    <source>
        <dbReference type="PROSITE" id="PS50075"/>
    </source>
</evidence>
<feature type="region of interest" description="Disordered" evidence="9">
    <location>
        <begin position="1123"/>
        <end position="1152"/>
    </location>
</feature>
<dbReference type="InterPro" id="IPR000873">
    <property type="entry name" value="AMP-dep_synth/lig_dom"/>
</dbReference>
<evidence type="ECO:0000259" key="12">
    <source>
        <dbReference type="PROSITE" id="PS50893"/>
    </source>
</evidence>
<dbReference type="PANTHER" id="PTHR24223:SF443">
    <property type="entry name" value="MULTIDRUG-RESISTANCE LIKE PROTEIN 1, ISOFORM I"/>
    <property type="match status" value="1"/>
</dbReference>
<dbReference type="Pfam" id="PF00664">
    <property type="entry name" value="ABC_membrane"/>
    <property type="match status" value="2"/>
</dbReference>
<keyword evidence="8 10" id="KW-0472">Membrane</keyword>